<evidence type="ECO:0000313" key="3">
    <source>
        <dbReference type="Proteomes" id="UP000789706"/>
    </source>
</evidence>
<comment type="caution">
    <text evidence="2">The sequence shown here is derived from an EMBL/GenBank/DDBJ whole genome shotgun (WGS) entry which is preliminary data.</text>
</comment>
<feature type="compositionally biased region" description="Acidic residues" evidence="1">
    <location>
        <begin position="1"/>
        <end position="12"/>
    </location>
</feature>
<dbReference type="EMBL" id="CAJVPK010001520">
    <property type="protein sequence ID" value="CAG8589683.1"/>
    <property type="molecule type" value="Genomic_DNA"/>
</dbReference>
<keyword evidence="3" id="KW-1185">Reference proteome</keyword>
<proteinExistence type="predicted"/>
<gene>
    <name evidence="2" type="ORF">DEBURN_LOCUS8992</name>
</gene>
<dbReference type="AlphaFoldDB" id="A0A9N9C599"/>
<name>A0A9N9C599_9GLOM</name>
<evidence type="ECO:0000256" key="1">
    <source>
        <dbReference type="SAM" id="MobiDB-lite"/>
    </source>
</evidence>
<feature type="region of interest" description="Disordered" evidence="1">
    <location>
        <begin position="1"/>
        <end position="23"/>
    </location>
</feature>
<reference evidence="2" key="1">
    <citation type="submission" date="2021-06" db="EMBL/GenBank/DDBJ databases">
        <authorList>
            <person name="Kallberg Y."/>
            <person name="Tangrot J."/>
            <person name="Rosling A."/>
        </authorList>
    </citation>
    <scope>NUCLEOTIDE SEQUENCE</scope>
    <source>
        <strain evidence="2">AZ414A</strain>
    </source>
</reference>
<organism evidence="2 3">
    <name type="scientific">Diversispora eburnea</name>
    <dbReference type="NCBI Taxonomy" id="1213867"/>
    <lineage>
        <taxon>Eukaryota</taxon>
        <taxon>Fungi</taxon>
        <taxon>Fungi incertae sedis</taxon>
        <taxon>Mucoromycota</taxon>
        <taxon>Glomeromycotina</taxon>
        <taxon>Glomeromycetes</taxon>
        <taxon>Diversisporales</taxon>
        <taxon>Diversisporaceae</taxon>
        <taxon>Diversispora</taxon>
    </lineage>
</organism>
<protein>
    <submittedName>
        <fullName evidence="2">3897_t:CDS:1</fullName>
    </submittedName>
</protein>
<dbReference type="OrthoDB" id="10341582at2759"/>
<evidence type="ECO:0000313" key="2">
    <source>
        <dbReference type="EMBL" id="CAG8589683.1"/>
    </source>
</evidence>
<feature type="compositionally biased region" description="Polar residues" evidence="1">
    <location>
        <begin position="13"/>
        <end position="23"/>
    </location>
</feature>
<sequence length="67" mass="7706">MTDDFDSFEENQDNPTAENQDNTFSIIDIINREESFYNSSTGNLIVHLQDVYSIIDDNVESRTSKNV</sequence>
<accession>A0A9N9C599</accession>
<dbReference type="Proteomes" id="UP000789706">
    <property type="component" value="Unassembled WGS sequence"/>
</dbReference>